<keyword evidence="3" id="KW-1185">Reference proteome</keyword>
<sequence>MKKKLIPHLLKISGMFIVALLLVIPARAQTGQGVLNGIEKKIDDAFSQAFVTKKPDQLESITKLLKEQKKSALTDYWLAYAYYLNSLYYDSIGDADEAESTLSTGIELLKSGSQSSESYALMGTMQNYSIKFMNMLSANKAAEEATRNLSKSISLEPKNLRGYLGLGLQDYYTPPEFGGATKTEGLLKKALSMPDQPTKNPTMPSWGRNEAYITLISYYIKKKDLEKAKQYYKEASAKYPNDYRLLSLSKNLL</sequence>
<dbReference type="Proteomes" id="UP001597525">
    <property type="component" value="Unassembled WGS sequence"/>
</dbReference>
<organism evidence="2 3">
    <name type="scientific">Sphingobacterium bambusae</name>
    <dbReference type="NCBI Taxonomy" id="662858"/>
    <lineage>
        <taxon>Bacteria</taxon>
        <taxon>Pseudomonadati</taxon>
        <taxon>Bacteroidota</taxon>
        <taxon>Sphingobacteriia</taxon>
        <taxon>Sphingobacteriales</taxon>
        <taxon>Sphingobacteriaceae</taxon>
        <taxon>Sphingobacterium</taxon>
    </lineage>
</organism>
<dbReference type="PROSITE" id="PS50005">
    <property type="entry name" value="TPR"/>
    <property type="match status" value="1"/>
</dbReference>
<gene>
    <name evidence="2" type="ORF">ACFS7Y_18080</name>
</gene>
<dbReference type="EMBL" id="JBHUPB010000012">
    <property type="protein sequence ID" value="MFD2969309.1"/>
    <property type="molecule type" value="Genomic_DNA"/>
</dbReference>
<reference evidence="3" key="1">
    <citation type="journal article" date="2019" name="Int. J. Syst. Evol. Microbiol.">
        <title>The Global Catalogue of Microorganisms (GCM) 10K type strain sequencing project: providing services to taxonomists for standard genome sequencing and annotation.</title>
        <authorList>
            <consortium name="The Broad Institute Genomics Platform"/>
            <consortium name="The Broad Institute Genome Sequencing Center for Infectious Disease"/>
            <person name="Wu L."/>
            <person name="Ma J."/>
        </authorList>
    </citation>
    <scope>NUCLEOTIDE SEQUENCE [LARGE SCALE GENOMIC DNA]</scope>
    <source>
        <strain evidence="3">KCTC 22814</strain>
    </source>
</reference>
<comment type="caution">
    <text evidence="2">The sequence shown here is derived from an EMBL/GenBank/DDBJ whole genome shotgun (WGS) entry which is preliminary data.</text>
</comment>
<dbReference type="RefSeq" id="WP_320186521.1">
    <property type="nucleotide sequence ID" value="NZ_CP138332.1"/>
</dbReference>
<proteinExistence type="predicted"/>
<evidence type="ECO:0008006" key="4">
    <source>
        <dbReference type="Google" id="ProtNLM"/>
    </source>
</evidence>
<evidence type="ECO:0000256" key="1">
    <source>
        <dbReference type="PROSITE-ProRule" id="PRU00339"/>
    </source>
</evidence>
<feature type="repeat" description="TPR" evidence="1">
    <location>
        <begin position="209"/>
        <end position="242"/>
    </location>
</feature>
<protein>
    <recommendedName>
        <fullName evidence="4">Tetratricopeptide repeat protein</fullName>
    </recommendedName>
</protein>
<evidence type="ECO:0000313" key="3">
    <source>
        <dbReference type="Proteomes" id="UP001597525"/>
    </source>
</evidence>
<dbReference type="SUPFAM" id="SSF48452">
    <property type="entry name" value="TPR-like"/>
    <property type="match status" value="1"/>
</dbReference>
<name>A0ABW6BL51_9SPHI</name>
<evidence type="ECO:0000313" key="2">
    <source>
        <dbReference type="EMBL" id="MFD2969309.1"/>
    </source>
</evidence>
<accession>A0ABW6BL51</accession>
<keyword evidence="1" id="KW-0802">TPR repeat</keyword>
<dbReference type="InterPro" id="IPR019734">
    <property type="entry name" value="TPR_rpt"/>
</dbReference>
<dbReference type="Gene3D" id="1.25.40.10">
    <property type="entry name" value="Tetratricopeptide repeat domain"/>
    <property type="match status" value="1"/>
</dbReference>
<dbReference type="InterPro" id="IPR011990">
    <property type="entry name" value="TPR-like_helical_dom_sf"/>
</dbReference>